<accession>A0A060R7L9</accession>
<evidence type="ECO:0000313" key="1">
    <source>
        <dbReference type="EMBL" id="CDN31291.1"/>
    </source>
</evidence>
<organism evidence="1 2">
    <name type="scientific">Mucinivorans hirudinis</name>
    <dbReference type="NCBI Taxonomy" id="1433126"/>
    <lineage>
        <taxon>Bacteria</taxon>
        <taxon>Pseudomonadati</taxon>
        <taxon>Bacteroidota</taxon>
        <taxon>Bacteroidia</taxon>
        <taxon>Bacteroidales</taxon>
        <taxon>Rikenellaceae</taxon>
        <taxon>Mucinivorans</taxon>
    </lineage>
</organism>
<keyword evidence="2" id="KW-1185">Reference proteome</keyword>
<dbReference type="KEGG" id="rbc:BN938_1197"/>
<reference evidence="1 2" key="1">
    <citation type="journal article" date="2015" name="Genome Announc.">
        <title>Complete Genome Sequence of the Novel Leech Symbiont Mucinivorans hirudinis M3T.</title>
        <authorList>
            <person name="Nelson M.C."/>
            <person name="Bomar L."/>
            <person name="Graf J."/>
        </authorList>
    </citation>
    <scope>NUCLEOTIDE SEQUENCE [LARGE SCALE GENOMIC DNA]</scope>
    <source>
        <strain evidence="2">M3</strain>
    </source>
</reference>
<proteinExistence type="predicted"/>
<sequence>MLHYSLGFSSASFINSALNNFDYSHITHYGPNNRNQNLLAKNAKITNG</sequence>
<name>A0A060R7L9_9BACT</name>
<evidence type="ECO:0000313" key="2">
    <source>
        <dbReference type="Proteomes" id="UP000027616"/>
    </source>
</evidence>
<dbReference type="Proteomes" id="UP000027616">
    <property type="component" value="Chromosome I"/>
</dbReference>
<dbReference type="HOGENOM" id="CLU_3154991_0_0_10"/>
<gene>
    <name evidence="1" type="ORF">BN938_1197</name>
</gene>
<dbReference type="EMBL" id="HG934468">
    <property type="protein sequence ID" value="CDN31291.1"/>
    <property type="molecule type" value="Genomic_DNA"/>
</dbReference>
<protein>
    <submittedName>
        <fullName evidence="1">Uncharacterized protein</fullName>
    </submittedName>
</protein>
<dbReference type="AlphaFoldDB" id="A0A060R7L9"/>